<proteinExistence type="predicted"/>
<sequence length="60" mass="7277">MHYAPCVVWYLRMPSFFCFVFLVTLDYPTDPQRSTFSFELYGSLCLSLYHDYYPVRFTLE</sequence>
<keyword evidence="1" id="KW-0812">Transmembrane</keyword>
<evidence type="ECO:0000256" key="1">
    <source>
        <dbReference type="SAM" id="Phobius"/>
    </source>
</evidence>
<reference evidence="2 3" key="1">
    <citation type="submission" date="2019-04" db="EMBL/GenBank/DDBJ databases">
        <authorList>
            <consortium name="DOE Joint Genome Institute"/>
            <person name="Mondo S."/>
            <person name="Kjaerbolling I."/>
            <person name="Vesth T."/>
            <person name="Frisvad J.C."/>
            <person name="Nybo J.L."/>
            <person name="Theobald S."/>
            <person name="Kildgaard S."/>
            <person name="Isbrandt T."/>
            <person name="Kuo A."/>
            <person name="Sato A."/>
            <person name="Lyhne E.K."/>
            <person name="Kogle M.E."/>
            <person name="Wiebenga A."/>
            <person name="Kun R.S."/>
            <person name="Lubbers R.J."/>
            <person name="Makela M.R."/>
            <person name="Barry K."/>
            <person name="Chovatia M."/>
            <person name="Clum A."/>
            <person name="Daum C."/>
            <person name="Haridas S."/>
            <person name="He G."/>
            <person name="LaButti K."/>
            <person name="Lipzen A."/>
            <person name="Riley R."/>
            <person name="Salamov A."/>
            <person name="Simmons B.A."/>
            <person name="Magnuson J.K."/>
            <person name="Henrissat B."/>
            <person name="Mortensen U.H."/>
            <person name="Larsen T.O."/>
            <person name="Devries R.P."/>
            <person name="Grigoriev I.V."/>
            <person name="Machida M."/>
            <person name="Baker S.E."/>
            <person name="Andersen M.R."/>
            <person name="Cantor M.N."/>
            <person name="Hua S.X."/>
        </authorList>
    </citation>
    <scope>NUCLEOTIDE SEQUENCE [LARGE SCALE GENOMIC DNA]</scope>
    <source>
        <strain evidence="2 3">CBS 117616</strain>
    </source>
</reference>
<protein>
    <submittedName>
        <fullName evidence="2">Uncharacterized protein</fullName>
    </submittedName>
</protein>
<evidence type="ECO:0000313" key="3">
    <source>
        <dbReference type="Proteomes" id="UP000325395"/>
    </source>
</evidence>
<evidence type="ECO:0000313" key="2">
    <source>
        <dbReference type="EMBL" id="KAE8413105.1"/>
    </source>
</evidence>
<accession>A0ABQ6W7W9</accession>
<dbReference type="EMBL" id="ML735815">
    <property type="protein sequence ID" value="KAE8413105.1"/>
    <property type="molecule type" value="Genomic_DNA"/>
</dbReference>
<name>A0ABQ6W7W9_9EURO</name>
<gene>
    <name evidence="2" type="ORF">BDV36DRAFT_269566</name>
</gene>
<keyword evidence="1" id="KW-0472">Membrane</keyword>
<feature type="transmembrane region" description="Helical" evidence="1">
    <location>
        <begin position="7"/>
        <end position="25"/>
    </location>
</feature>
<keyword evidence="3" id="KW-1185">Reference proteome</keyword>
<keyword evidence="1" id="KW-1133">Transmembrane helix</keyword>
<dbReference type="Proteomes" id="UP000325395">
    <property type="component" value="Unassembled WGS sequence"/>
</dbReference>
<organism evidence="2 3">
    <name type="scientific">Aspergillus pseudocaelatus</name>
    <dbReference type="NCBI Taxonomy" id="1825620"/>
    <lineage>
        <taxon>Eukaryota</taxon>
        <taxon>Fungi</taxon>
        <taxon>Dikarya</taxon>
        <taxon>Ascomycota</taxon>
        <taxon>Pezizomycotina</taxon>
        <taxon>Eurotiomycetes</taxon>
        <taxon>Eurotiomycetidae</taxon>
        <taxon>Eurotiales</taxon>
        <taxon>Aspergillaceae</taxon>
        <taxon>Aspergillus</taxon>
        <taxon>Aspergillus subgen. Circumdati</taxon>
    </lineage>
</organism>